<accession>A0A699ZGZ9</accession>
<reference evidence="2 3" key="1">
    <citation type="submission" date="2020-02" db="EMBL/GenBank/DDBJ databases">
        <title>Draft genome sequence of Haematococcus lacustris strain NIES-144.</title>
        <authorList>
            <person name="Morimoto D."/>
            <person name="Nakagawa S."/>
            <person name="Yoshida T."/>
            <person name="Sawayama S."/>
        </authorList>
    </citation>
    <scope>NUCLEOTIDE SEQUENCE [LARGE SCALE GENOMIC DNA]</scope>
    <source>
        <strain evidence="2 3">NIES-144</strain>
    </source>
</reference>
<dbReference type="AlphaFoldDB" id="A0A699ZGZ9"/>
<dbReference type="EMBL" id="BLLF01000777">
    <property type="protein sequence ID" value="GFH14882.1"/>
    <property type="molecule type" value="Genomic_DNA"/>
</dbReference>
<evidence type="ECO:0000256" key="1">
    <source>
        <dbReference type="SAM" id="MobiDB-lite"/>
    </source>
</evidence>
<dbReference type="Proteomes" id="UP000485058">
    <property type="component" value="Unassembled WGS sequence"/>
</dbReference>
<name>A0A699ZGZ9_HAELA</name>
<evidence type="ECO:0000313" key="3">
    <source>
        <dbReference type="Proteomes" id="UP000485058"/>
    </source>
</evidence>
<sequence>MVATAVVLALCGQQGQQAHWKEVLLLASYNATSINTMLMPLEALLVVLEPHLCPASPSASQAPLPEELPIHGSASGWPTGPQASGGQAQPAQESSTRRRPEAPNPSSVNATDLREAELALALLRMGLPGNMFERGAALQSDLQQRLVGVATGWPSSSGRFQF</sequence>
<protein>
    <submittedName>
        <fullName evidence="2">Uncharacterized protein</fullName>
    </submittedName>
</protein>
<feature type="region of interest" description="Disordered" evidence="1">
    <location>
        <begin position="56"/>
        <end position="111"/>
    </location>
</feature>
<evidence type="ECO:0000313" key="2">
    <source>
        <dbReference type="EMBL" id="GFH14882.1"/>
    </source>
</evidence>
<comment type="caution">
    <text evidence="2">The sequence shown here is derived from an EMBL/GenBank/DDBJ whole genome shotgun (WGS) entry which is preliminary data.</text>
</comment>
<keyword evidence="3" id="KW-1185">Reference proteome</keyword>
<feature type="compositionally biased region" description="Low complexity" evidence="1">
    <location>
        <begin position="78"/>
        <end position="94"/>
    </location>
</feature>
<proteinExistence type="predicted"/>
<gene>
    <name evidence="2" type="ORF">HaLaN_11014</name>
</gene>
<organism evidence="2 3">
    <name type="scientific">Haematococcus lacustris</name>
    <name type="common">Green alga</name>
    <name type="synonym">Haematococcus pluvialis</name>
    <dbReference type="NCBI Taxonomy" id="44745"/>
    <lineage>
        <taxon>Eukaryota</taxon>
        <taxon>Viridiplantae</taxon>
        <taxon>Chlorophyta</taxon>
        <taxon>core chlorophytes</taxon>
        <taxon>Chlorophyceae</taxon>
        <taxon>CS clade</taxon>
        <taxon>Chlamydomonadales</taxon>
        <taxon>Haematococcaceae</taxon>
        <taxon>Haematococcus</taxon>
    </lineage>
</organism>